<sequence>MKKDDVPQDLSSLGKITKEVCYATDSNGKYVTELSSGWDVKITALDTAWGDIEKRIASAKQQVLEKKASPLLFFMEYRLMDIGILAGYTGFWKWQIKRHMKPEVFSSLSEKKLEKYAEAFNIQVNDLKNMTVHGD</sequence>
<protein>
    <submittedName>
        <fullName evidence="1">Uncharacterized protein</fullName>
    </submittedName>
</protein>
<dbReference type="OrthoDB" id="9180239at2"/>
<evidence type="ECO:0000313" key="2">
    <source>
        <dbReference type="Proteomes" id="UP000215002"/>
    </source>
</evidence>
<dbReference type="KEGG" id="muc:MuYL_2699"/>
<gene>
    <name evidence="1" type="ORF">MuYL_2699</name>
</gene>
<accession>A0A223NXN8</accession>
<proteinExistence type="predicted"/>
<dbReference type="RefSeq" id="WP_094570922.1">
    <property type="nucleotide sequence ID" value="NZ_CP022743.1"/>
</dbReference>
<dbReference type="AlphaFoldDB" id="A0A223NXN8"/>
<reference evidence="1 2" key="1">
    <citation type="submission" date="2017-08" db="EMBL/GenBank/DDBJ databases">
        <title>Complete genome sequence of Mucilaginibacter sp. strain BJC16-A31.</title>
        <authorList>
            <consortium name="Henan University of Science and Technology"/>
            <person name="You X."/>
        </authorList>
    </citation>
    <scope>NUCLEOTIDE SEQUENCE [LARGE SCALE GENOMIC DNA]</scope>
    <source>
        <strain evidence="1 2">BJC16-A31</strain>
    </source>
</reference>
<organism evidence="1 2">
    <name type="scientific">Mucilaginibacter xinganensis</name>
    <dbReference type="NCBI Taxonomy" id="1234841"/>
    <lineage>
        <taxon>Bacteria</taxon>
        <taxon>Pseudomonadati</taxon>
        <taxon>Bacteroidota</taxon>
        <taxon>Sphingobacteriia</taxon>
        <taxon>Sphingobacteriales</taxon>
        <taxon>Sphingobacteriaceae</taxon>
        <taxon>Mucilaginibacter</taxon>
    </lineage>
</organism>
<dbReference type="EMBL" id="CP022743">
    <property type="protein sequence ID" value="ASU34586.1"/>
    <property type="molecule type" value="Genomic_DNA"/>
</dbReference>
<keyword evidence="2" id="KW-1185">Reference proteome</keyword>
<name>A0A223NXN8_9SPHI</name>
<dbReference type="Proteomes" id="UP000215002">
    <property type="component" value="Chromosome"/>
</dbReference>
<evidence type="ECO:0000313" key="1">
    <source>
        <dbReference type="EMBL" id="ASU34586.1"/>
    </source>
</evidence>